<evidence type="ECO:0000256" key="1">
    <source>
        <dbReference type="SAM" id="Phobius"/>
    </source>
</evidence>
<keyword evidence="3" id="KW-1185">Reference proteome</keyword>
<sequence length="58" mass="6094">MRALSLPRPRADNALLAVASRRSPLRYVIEGAAWAGACGAGVGLLWYSALLARAGGWL</sequence>
<keyword evidence="1" id="KW-0472">Membrane</keyword>
<dbReference type="KEGG" id="vg:77944324"/>
<keyword evidence="1" id="KW-1133">Transmembrane helix</keyword>
<dbReference type="GeneID" id="77944324"/>
<organism evidence="2 3">
    <name type="scientific">Burkholderia phage BgManors32</name>
    <dbReference type="NCBI Taxonomy" id="2894335"/>
    <lineage>
        <taxon>Viruses</taxon>
        <taxon>Duplodnaviria</taxon>
        <taxon>Heunggongvirae</taxon>
        <taxon>Uroviricota</taxon>
        <taxon>Caudoviricetes</taxon>
        <taxon>Bigmanorsvirus</taxon>
        <taxon>Bigmanorsvirus bgmanors32</taxon>
    </lineage>
</organism>
<proteinExistence type="predicted"/>
<name>A0AAE8YJE7_9CAUD</name>
<keyword evidence="1" id="KW-0812">Transmembrane</keyword>
<dbReference type="EMBL" id="OK665842">
    <property type="protein sequence ID" value="UEW68579.1"/>
    <property type="molecule type" value="Genomic_DNA"/>
</dbReference>
<protein>
    <submittedName>
        <fullName evidence="2">Uncharacterized protein</fullName>
    </submittedName>
</protein>
<evidence type="ECO:0000313" key="3">
    <source>
        <dbReference type="Proteomes" id="UP000828188"/>
    </source>
</evidence>
<dbReference type="Proteomes" id="UP000828188">
    <property type="component" value="Segment"/>
</dbReference>
<dbReference type="RefSeq" id="YP_010668181.1">
    <property type="nucleotide sequence ID" value="NC_070955.1"/>
</dbReference>
<feature type="transmembrane region" description="Helical" evidence="1">
    <location>
        <begin position="27"/>
        <end position="49"/>
    </location>
</feature>
<evidence type="ECO:0000313" key="2">
    <source>
        <dbReference type="EMBL" id="UEW68579.1"/>
    </source>
</evidence>
<reference evidence="2" key="1">
    <citation type="submission" date="2021-10" db="EMBL/GenBank/DDBJ databases">
        <authorList>
            <person name="Gelman D."/>
            <person name="Alkalay-Oren S."/>
            <person name="Coppenhagen-Glazer S."/>
            <person name="Hazan R."/>
        </authorList>
    </citation>
    <scope>NUCLEOTIDE SEQUENCE</scope>
</reference>
<accession>A0AAE8YJE7</accession>